<dbReference type="Proteomes" id="UP000304953">
    <property type="component" value="Unassembled WGS sequence"/>
</dbReference>
<reference evidence="1" key="1">
    <citation type="submission" date="2019-04" db="EMBL/GenBank/DDBJ databases">
        <title>Microbes associate with the intestines of laboratory mice.</title>
        <authorList>
            <person name="Navarre W."/>
            <person name="Wong E."/>
            <person name="Huang K."/>
            <person name="Tropini C."/>
            <person name="Ng K."/>
            <person name="Yu B."/>
        </authorList>
    </citation>
    <scope>NUCLEOTIDE SEQUENCE</scope>
    <source>
        <strain evidence="1">NM01_1-7b</strain>
    </source>
</reference>
<protein>
    <submittedName>
        <fullName evidence="1">XRE family transcriptional regulator</fullName>
    </submittedName>
</protein>
<evidence type="ECO:0000313" key="2">
    <source>
        <dbReference type="Proteomes" id="UP000304953"/>
    </source>
</evidence>
<organism evidence="1 2">
    <name type="scientific">Petralouisia muris</name>
    <dbReference type="NCBI Taxonomy" id="3032872"/>
    <lineage>
        <taxon>Bacteria</taxon>
        <taxon>Bacillati</taxon>
        <taxon>Bacillota</taxon>
        <taxon>Clostridia</taxon>
        <taxon>Lachnospirales</taxon>
        <taxon>Lachnospiraceae</taxon>
        <taxon>Petralouisia</taxon>
    </lineage>
</organism>
<evidence type="ECO:0000313" key="1">
    <source>
        <dbReference type="EMBL" id="TGY89486.1"/>
    </source>
</evidence>
<name>A0AC61RNY2_9FIRM</name>
<accession>A0AC61RNY2</accession>
<proteinExistence type="predicted"/>
<keyword evidence="2" id="KW-1185">Reference proteome</keyword>
<dbReference type="EMBL" id="SRYA01000088">
    <property type="protein sequence ID" value="TGY89486.1"/>
    <property type="molecule type" value="Genomic_DNA"/>
</dbReference>
<gene>
    <name evidence="1" type="ORF">E5329_24795</name>
</gene>
<sequence>MGSKGGQRMPRQFKTARQINKLKVIEAAEKLGVSQPTLSAWEGERKSPSIDGLENMADLYGVTTDFLLGRSDMQTQDFKQPISLQALPAFHGRPVWSATYGWLLVNAADKLLTFPDGHTLPFSDIIGELFIFAPPFSEAEPPKEPPLSRSEISMQKEIWLEPIFPDSDLRRELRGWYQVKDRFVQNEYGNRFYLDTYGSKWLAFSFEIKL</sequence>
<comment type="caution">
    <text evidence="1">The sequence shown here is derived from an EMBL/GenBank/DDBJ whole genome shotgun (WGS) entry which is preliminary data.</text>
</comment>